<evidence type="ECO:0000259" key="1">
    <source>
        <dbReference type="PROSITE" id="PS50181"/>
    </source>
</evidence>
<dbReference type="PROSITE" id="PS50181">
    <property type="entry name" value="FBOX"/>
    <property type="match status" value="1"/>
</dbReference>
<evidence type="ECO:0000313" key="2">
    <source>
        <dbReference type="EMBL" id="EFO90297.1"/>
    </source>
</evidence>
<accession>E3N9E7</accession>
<dbReference type="PANTHER" id="PTHR22899:SF0">
    <property type="entry name" value="F-BOX ASSOCIATED DOMAIN-CONTAINING PROTEIN-RELATED"/>
    <property type="match status" value="1"/>
</dbReference>
<dbReference type="FunCoup" id="E3N9E7">
    <property type="interactions" value="1092"/>
</dbReference>
<dbReference type="Pfam" id="PF07735">
    <property type="entry name" value="FBA_2"/>
    <property type="match status" value="1"/>
</dbReference>
<feature type="domain" description="F-box" evidence="1">
    <location>
        <begin position="4"/>
        <end position="53"/>
    </location>
</feature>
<dbReference type="InterPro" id="IPR012885">
    <property type="entry name" value="F-box_Sdz-33"/>
</dbReference>
<reference evidence="2" key="1">
    <citation type="submission" date="2007-07" db="EMBL/GenBank/DDBJ databases">
        <title>PCAP assembly of the Caenorhabditis remanei genome.</title>
        <authorList>
            <consortium name="The Caenorhabditis remanei Sequencing Consortium"/>
            <person name="Wilson R.K."/>
        </authorList>
    </citation>
    <scope>NUCLEOTIDE SEQUENCE [LARGE SCALE GENOMIC DNA]</scope>
    <source>
        <strain evidence="2">PB4641</strain>
    </source>
</reference>
<organism evidence="3">
    <name type="scientific">Caenorhabditis remanei</name>
    <name type="common">Caenorhabditis vulgaris</name>
    <dbReference type="NCBI Taxonomy" id="31234"/>
    <lineage>
        <taxon>Eukaryota</taxon>
        <taxon>Metazoa</taxon>
        <taxon>Ecdysozoa</taxon>
        <taxon>Nematoda</taxon>
        <taxon>Chromadorea</taxon>
        <taxon>Rhabditida</taxon>
        <taxon>Rhabditina</taxon>
        <taxon>Rhabditomorpha</taxon>
        <taxon>Rhabditoidea</taxon>
        <taxon>Rhabditidae</taxon>
        <taxon>Peloderinae</taxon>
        <taxon>Caenorhabditis</taxon>
    </lineage>
</organism>
<protein>
    <recommendedName>
        <fullName evidence="1">F-box domain-containing protein</fullName>
    </recommendedName>
</protein>
<sequence length="324" mass="37252">MKPTFPLFRLPENVVVHVLESMDIGELFIISLVSSKTKNLVSSLGLEANYVNISISRSIRSSVRLGRNYLMLDFYKDSNDQNELLPTDITLPVAAYVGYKIPTIQSSTPFNFSNWLNHIKTVFCCNQPPKFHFAPGWETFGIESLKEAIGSVKKLVLETSLTNDSSRKLLKHFNSPSELFLERNPFEDACQTQQILIQNFEFIGFNDPFSLDDMLLINSKMVESYHKISQTQFNRFVKHWIRGSNPRLQYMSLLIDMGDFVNGEVYLKGIRCMEMSEDAKTEIREKYDLTTYVDMIQIRRKDGTTAAIGSLEDDVLYVHFIVLH</sequence>
<dbReference type="RefSeq" id="XP_003094980.2">
    <property type="nucleotide sequence ID" value="XM_003094932.2"/>
</dbReference>
<dbReference type="KEGG" id="crq:GCK72_008559"/>
<name>E3N9E7_CAERE</name>
<keyword evidence="3" id="KW-1185">Reference proteome</keyword>
<gene>
    <name evidence="2" type="ORF">CRE_23083</name>
</gene>
<dbReference type="AlphaFoldDB" id="E3N9E7"/>
<dbReference type="InterPro" id="IPR053222">
    <property type="entry name" value="Zygotic_Embryogenesis-Asso"/>
</dbReference>
<dbReference type="Pfam" id="PF00646">
    <property type="entry name" value="F-box"/>
    <property type="match status" value="1"/>
</dbReference>
<proteinExistence type="predicted"/>
<dbReference type="GeneID" id="9806407"/>
<dbReference type="PANTHER" id="PTHR22899">
    <property type="entry name" value="CYCLIN-RELATED F-BOX FAMILY"/>
    <property type="match status" value="1"/>
</dbReference>
<dbReference type="OrthoDB" id="1107553at2759"/>
<dbReference type="Proteomes" id="UP000008281">
    <property type="component" value="Unassembled WGS sequence"/>
</dbReference>
<dbReference type="CTD" id="9806407"/>
<evidence type="ECO:0000313" key="3">
    <source>
        <dbReference type="Proteomes" id="UP000008281"/>
    </source>
</evidence>
<dbReference type="InParanoid" id="E3N9E7"/>
<dbReference type="HOGENOM" id="CLU_028840_1_0_1"/>
<dbReference type="InterPro" id="IPR001810">
    <property type="entry name" value="F-box_dom"/>
</dbReference>
<dbReference type="EMBL" id="DS268565">
    <property type="protein sequence ID" value="EFO90297.1"/>
    <property type="molecule type" value="Genomic_DNA"/>
</dbReference>